<evidence type="ECO:0000256" key="3">
    <source>
        <dbReference type="ARBA" id="ARBA00022741"/>
    </source>
</evidence>
<dbReference type="EC" id="6.3.5.5" evidence="1"/>
<keyword evidence="3" id="KW-0547">Nucleotide-binding</keyword>
<dbReference type="GO" id="GO:0006541">
    <property type="term" value="P:glutamine metabolic process"/>
    <property type="evidence" value="ECO:0007669"/>
    <property type="project" value="TreeGrafter"/>
</dbReference>
<feature type="domain" description="MGS-like" evidence="5">
    <location>
        <begin position="20"/>
        <end position="135"/>
    </location>
</feature>
<comment type="caution">
    <text evidence="6">The sequence shown here is derived from an EMBL/GenBank/DDBJ whole genome shotgun (WGS) entry which is preliminary data.</text>
</comment>
<proteinExistence type="predicted"/>
<evidence type="ECO:0000313" key="7">
    <source>
        <dbReference type="Proteomes" id="UP000036850"/>
    </source>
</evidence>
<dbReference type="SMART" id="SM00851">
    <property type="entry name" value="MGS"/>
    <property type="match status" value="1"/>
</dbReference>
<evidence type="ECO:0000256" key="1">
    <source>
        <dbReference type="ARBA" id="ARBA00012738"/>
    </source>
</evidence>
<evidence type="ECO:0000259" key="5">
    <source>
        <dbReference type="PROSITE" id="PS51855"/>
    </source>
</evidence>
<dbReference type="SUPFAM" id="SSF52335">
    <property type="entry name" value="Methylglyoxal synthase-like"/>
    <property type="match status" value="1"/>
</dbReference>
<name>A0A0L0EL83_9GAMM</name>
<evidence type="ECO:0000313" key="6">
    <source>
        <dbReference type="EMBL" id="KNC65151.1"/>
    </source>
</evidence>
<evidence type="ECO:0000256" key="4">
    <source>
        <dbReference type="ARBA" id="ARBA00022840"/>
    </source>
</evidence>
<accession>A0A0L0EL83</accession>
<evidence type="ECO:0000256" key="2">
    <source>
        <dbReference type="ARBA" id="ARBA00022598"/>
    </source>
</evidence>
<dbReference type="GO" id="GO:0005524">
    <property type="term" value="F:ATP binding"/>
    <property type="evidence" value="ECO:0007669"/>
    <property type="project" value="UniProtKB-KW"/>
</dbReference>
<organism evidence="6 7">
    <name type="scientific">Pseudoalteromonas rubra</name>
    <dbReference type="NCBI Taxonomy" id="43658"/>
    <lineage>
        <taxon>Bacteria</taxon>
        <taxon>Pseudomonadati</taxon>
        <taxon>Pseudomonadota</taxon>
        <taxon>Gammaproteobacteria</taxon>
        <taxon>Alteromonadales</taxon>
        <taxon>Pseudoalteromonadaceae</taxon>
        <taxon>Pseudoalteromonas</taxon>
    </lineage>
</organism>
<dbReference type="InterPro" id="IPR011607">
    <property type="entry name" value="MGS-like_dom"/>
</dbReference>
<dbReference type="InterPro" id="IPR036914">
    <property type="entry name" value="MGS-like_dom_sf"/>
</dbReference>
<dbReference type="CDD" id="cd01424">
    <property type="entry name" value="MGS_CPS_II"/>
    <property type="match status" value="1"/>
</dbReference>
<dbReference type="EMBL" id="LFZX01000378">
    <property type="protein sequence ID" value="KNC65151.1"/>
    <property type="molecule type" value="Genomic_DNA"/>
</dbReference>
<dbReference type="Pfam" id="PF02142">
    <property type="entry name" value="MGS"/>
    <property type="match status" value="1"/>
</dbReference>
<dbReference type="PATRIC" id="fig|43658.6.peg.4215"/>
<keyword evidence="2" id="KW-0436">Ligase</keyword>
<dbReference type="GO" id="GO:0004088">
    <property type="term" value="F:carbamoyl-phosphate synthase (glutamine-hydrolyzing) activity"/>
    <property type="evidence" value="ECO:0007669"/>
    <property type="project" value="UniProtKB-EC"/>
</dbReference>
<dbReference type="PANTHER" id="PTHR11405:SF53">
    <property type="entry name" value="CARBAMOYL-PHOSPHATE SYNTHASE [AMMONIA], MITOCHONDRIAL"/>
    <property type="match status" value="1"/>
</dbReference>
<dbReference type="AlphaFoldDB" id="A0A0L0EL83"/>
<dbReference type="InterPro" id="IPR033937">
    <property type="entry name" value="MGS_CPS_CarB"/>
</dbReference>
<keyword evidence="4" id="KW-0067">ATP-binding</keyword>
<gene>
    <name evidence="6" type="ORF">AC626_24905</name>
</gene>
<protein>
    <recommendedName>
        <fullName evidence="1">carbamoyl-phosphate synthase (glutamine-hydrolyzing)</fullName>
        <ecNumber evidence="1">6.3.5.5</ecNumber>
    </recommendedName>
</protein>
<sequence>MGVGENFAEAFAKAQLGASNALPRGGRALLSVRNGDKARVVELAKTMKAIGFELDATKGTAQALEDAGIEVRRVNKVFEGRPHILDRIKNGEYSYIVNTTEGRQAIEDSKVLRRVHFSIRLTTPLRSMQRLQLYS</sequence>
<dbReference type="PROSITE" id="PS51855">
    <property type="entry name" value="MGS"/>
    <property type="match status" value="1"/>
</dbReference>
<dbReference type="Gene3D" id="3.40.50.1380">
    <property type="entry name" value="Methylglyoxal synthase-like domain"/>
    <property type="match status" value="1"/>
</dbReference>
<dbReference type="GO" id="GO:0005737">
    <property type="term" value="C:cytoplasm"/>
    <property type="evidence" value="ECO:0007669"/>
    <property type="project" value="TreeGrafter"/>
</dbReference>
<reference evidence="7" key="1">
    <citation type="submission" date="2015-07" db="EMBL/GenBank/DDBJ databases">
        <title>Draft genome sequence of a Pseudoalteromonas rubra strain, OCN096, isolated from Kaneohe Bay, Oahu, Hawaii.</title>
        <authorList>
            <person name="Beurmann S."/>
            <person name="Ushijima B."/>
            <person name="Belcaid M."/>
            <person name="Callahan S.M."/>
            <person name="Aeby G.S."/>
        </authorList>
    </citation>
    <scope>NUCLEOTIDE SEQUENCE [LARGE SCALE GENOMIC DNA]</scope>
    <source>
        <strain evidence="7">OCN096</strain>
    </source>
</reference>
<dbReference type="PANTHER" id="PTHR11405">
    <property type="entry name" value="CARBAMOYLTRANSFERASE FAMILY MEMBER"/>
    <property type="match status" value="1"/>
</dbReference>
<dbReference type="Proteomes" id="UP000036850">
    <property type="component" value="Unassembled WGS sequence"/>
</dbReference>